<keyword evidence="2" id="KW-1185">Reference proteome</keyword>
<sequence length="46" mass="5233">MPRDHTGFDIRVTELYFEECSFHGSVFVGVFVNVFRANFGGSHSVH</sequence>
<protein>
    <submittedName>
        <fullName evidence="1">Uncharacterized protein</fullName>
    </submittedName>
</protein>
<dbReference type="EMBL" id="SFCI01000196">
    <property type="protein sequence ID" value="TFY81580.1"/>
    <property type="molecule type" value="Genomic_DNA"/>
</dbReference>
<comment type="caution">
    <text evidence="1">The sequence shown here is derived from an EMBL/GenBank/DDBJ whole genome shotgun (WGS) entry which is preliminary data.</text>
</comment>
<gene>
    <name evidence="1" type="ORF">EWM64_g2432</name>
</gene>
<dbReference type="Proteomes" id="UP000298061">
    <property type="component" value="Unassembled WGS sequence"/>
</dbReference>
<organism evidence="1 2">
    <name type="scientific">Hericium alpestre</name>
    <dbReference type="NCBI Taxonomy" id="135208"/>
    <lineage>
        <taxon>Eukaryota</taxon>
        <taxon>Fungi</taxon>
        <taxon>Dikarya</taxon>
        <taxon>Basidiomycota</taxon>
        <taxon>Agaricomycotina</taxon>
        <taxon>Agaricomycetes</taxon>
        <taxon>Russulales</taxon>
        <taxon>Hericiaceae</taxon>
        <taxon>Hericium</taxon>
    </lineage>
</organism>
<evidence type="ECO:0000313" key="2">
    <source>
        <dbReference type="Proteomes" id="UP000298061"/>
    </source>
</evidence>
<name>A0A4Z0A561_9AGAM</name>
<evidence type="ECO:0000313" key="1">
    <source>
        <dbReference type="EMBL" id="TFY81580.1"/>
    </source>
</evidence>
<dbReference type="AlphaFoldDB" id="A0A4Z0A561"/>
<proteinExistence type="predicted"/>
<reference evidence="1 2" key="1">
    <citation type="submission" date="2019-02" db="EMBL/GenBank/DDBJ databases">
        <title>Genome sequencing of the rare red list fungi Hericium alpestre (H. flagellum).</title>
        <authorList>
            <person name="Buettner E."/>
            <person name="Kellner H."/>
        </authorList>
    </citation>
    <scope>NUCLEOTIDE SEQUENCE [LARGE SCALE GENOMIC DNA]</scope>
    <source>
        <strain evidence="1 2">DSM 108284</strain>
    </source>
</reference>
<accession>A0A4Z0A561</accession>